<dbReference type="KEGG" id="tcc:18605414"/>
<dbReference type="PANTHER" id="PTHR32285:SF18">
    <property type="entry name" value="PROTEIN TRICHOME BIREFRINGENCE-LIKE 18"/>
    <property type="match status" value="1"/>
</dbReference>
<evidence type="ECO:0000256" key="8">
    <source>
        <dbReference type="SAM" id="Phobius"/>
    </source>
</evidence>
<dbReference type="Proteomes" id="UP000694886">
    <property type="component" value="Chromosome 3"/>
</dbReference>
<evidence type="ECO:0000256" key="7">
    <source>
        <dbReference type="SAM" id="MobiDB-lite"/>
    </source>
</evidence>
<dbReference type="Gramene" id="Tc03v2_t013400.1">
    <property type="protein sequence ID" value="Tc03v2_p013400.1"/>
    <property type="gene ID" value="Tc03v2_g013400"/>
</dbReference>
<dbReference type="RefSeq" id="XP_007038468.2">
    <property type="nucleotide sequence ID" value="XM_007038406.2"/>
</dbReference>
<name>A0AB32VCB5_THECC</name>
<evidence type="ECO:0000259" key="9">
    <source>
        <dbReference type="Pfam" id="PF13839"/>
    </source>
</evidence>
<dbReference type="Pfam" id="PF13839">
    <property type="entry name" value="PC-Esterase"/>
    <property type="match status" value="1"/>
</dbReference>
<dbReference type="InterPro" id="IPR025846">
    <property type="entry name" value="TBL_N"/>
</dbReference>
<keyword evidence="5 8" id="KW-1133">Transmembrane helix</keyword>
<feature type="compositionally biased region" description="Basic and acidic residues" evidence="7">
    <location>
        <begin position="135"/>
        <end position="150"/>
    </location>
</feature>
<evidence type="ECO:0000256" key="1">
    <source>
        <dbReference type="ARBA" id="ARBA00004167"/>
    </source>
</evidence>
<evidence type="ECO:0000256" key="3">
    <source>
        <dbReference type="ARBA" id="ARBA00022692"/>
    </source>
</evidence>
<evidence type="ECO:0000256" key="4">
    <source>
        <dbReference type="ARBA" id="ARBA00022968"/>
    </source>
</evidence>
<sequence>MSLASPKGSPKMAAFPRSLSSIAASLAVLAMFLIFASWLLVSYPIGSTVRGYFYSVDRKIVLPASGFNQSAVNDVDFVDKNSSSGSNLKAPVLSSNSSFVVDNSGNARVSITSSVAKDSLPSESNVELPISSKDSLVDSKSKEMPEKPVELPEPSLRSAENEVGTSSSASSKASEINSVDSGCDLYHGNWFYDPQGPLYTNNSCPVLTQMQNCQGNGRPDKEYENWRWKPSKCDLPRFDAKKFLELMRGKTLAFIGDSVARNQMESMLCLLWQVEVPKNRGNRKMQRWHFRSTSVMIVRIWSSWLVHHSSEKFDFAPEGVSKLHLDAPDNSFMEFIPNFDVIVISSGHWFAKQSVYILKNEIVGGQLWWADRSRPMKINNINAFGISVETSLSAILTHPNYTGLTILRSFSPDHYEGGAWNTGGSCTGKVKPLATGELVENGFTNIMHKKQVMGFKRAVKKATNKSKLRLMDITEVFGYRHDGHPGPYRNPDPHKITKRGPDGKPPPQDCLHWCMPGPVDTWNELVLEIIRREFKGDQNFSSED</sequence>
<comment type="similarity">
    <text evidence="2">Belongs to the PC-esterase family. TBL subfamily.</text>
</comment>
<evidence type="ECO:0000256" key="6">
    <source>
        <dbReference type="ARBA" id="ARBA00023136"/>
    </source>
</evidence>
<feature type="domain" description="Trichome birefringence-like C-terminal" evidence="9">
    <location>
        <begin position="235"/>
        <end position="528"/>
    </location>
</feature>
<feature type="domain" description="Trichome birefringence-like N-terminal" evidence="10">
    <location>
        <begin position="182"/>
        <end position="234"/>
    </location>
</feature>
<protein>
    <submittedName>
        <fullName evidence="12 13">Protein YLS7</fullName>
    </submittedName>
</protein>
<feature type="transmembrane region" description="Helical" evidence="8">
    <location>
        <begin position="21"/>
        <end position="41"/>
    </location>
</feature>
<dbReference type="AlphaFoldDB" id="A0AB32VCB5"/>
<keyword evidence="4" id="KW-0735">Signal-anchor</keyword>
<gene>
    <name evidence="12 13" type="primary">LOC18605414</name>
</gene>
<dbReference type="GO" id="GO:0016020">
    <property type="term" value="C:membrane"/>
    <property type="evidence" value="ECO:0007669"/>
    <property type="project" value="UniProtKB-SubCell"/>
</dbReference>
<feature type="compositionally biased region" description="Basic and acidic residues" evidence="7">
    <location>
        <begin position="491"/>
        <end position="502"/>
    </location>
</feature>
<evidence type="ECO:0000313" key="11">
    <source>
        <dbReference type="Proteomes" id="UP000694886"/>
    </source>
</evidence>
<dbReference type="InterPro" id="IPR029962">
    <property type="entry name" value="TBL"/>
</dbReference>
<keyword evidence="6 8" id="KW-0472">Membrane</keyword>
<reference evidence="11" key="1">
    <citation type="journal article" date="1997" name="Nucleic Acids Res.">
        <title>tRNAscan-SE: a program for improved detection of transfer RNA genes in genomic sequence.</title>
        <authorList>
            <person name="Lowe T.M."/>
            <person name="Eddy S.R."/>
        </authorList>
    </citation>
    <scope>NUCLEOTIDE SEQUENCE [LARGE SCALE GENOMIC DNA]</scope>
    <source>
        <strain evidence="11">r\B97-61/B2</strain>
    </source>
</reference>
<dbReference type="PANTHER" id="PTHR32285">
    <property type="entry name" value="PROTEIN TRICHOME BIREFRINGENCE-LIKE 9-RELATED"/>
    <property type="match status" value="1"/>
</dbReference>
<evidence type="ECO:0000256" key="2">
    <source>
        <dbReference type="ARBA" id="ARBA00007727"/>
    </source>
</evidence>
<comment type="subcellular location">
    <subcellularLocation>
        <location evidence="1">Membrane</location>
        <topology evidence="1">Single-pass membrane protein</topology>
    </subcellularLocation>
</comment>
<reference evidence="12 13" key="2">
    <citation type="submission" date="2025-04" db="UniProtKB">
        <authorList>
            <consortium name="RefSeq"/>
        </authorList>
    </citation>
    <scope>IDENTIFICATION</scope>
</reference>
<accession>A0AB32VCB5</accession>
<dbReference type="Gramene" id="Tc03v2_t013400.2">
    <property type="protein sequence ID" value="Tc03v2_p013400.2"/>
    <property type="gene ID" value="Tc03v2_g013400"/>
</dbReference>
<organism evidence="11 12">
    <name type="scientific">Theobroma cacao</name>
    <name type="common">Cacao</name>
    <name type="synonym">Cocoa</name>
    <dbReference type="NCBI Taxonomy" id="3641"/>
    <lineage>
        <taxon>Eukaryota</taxon>
        <taxon>Viridiplantae</taxon>
        <taxon>Streptophyta</taxon>
        <taxon>Embryophyta</taxon>
        <taxon>Tracheophyta</taxon>
        <taxon>Spermatophyta</taxon>
        <taxon>Magnoliopsida</taxon>
        <taxon>eudicotyledons</taxon>
        <taxon>Gunneridae</taxon>
        <taxon>Pentapetalae</taxon>
        <taxon>rosids</taxon>
        <taxon>malvids</taxon>
        <taxon>Malvales</taxon>
        <taxon>Malvaceae</taxon>
        <taxon>Byttnerioideae</taxon>
        <taxon>Theobroma</taxon>
    </lineage>
</organism>
<proteinExistence type="inferred from homology"/>
<evidence type="ECO:0000313" key="12">
    <source>
        <dbReference type="RefSeq" id="XP_007038468.2"/>
    </source>
</evidence>
<keyword evidence="3 8" id="KW-0812">Transmembrane</keyword>
<feature type="region of interest" description="Disordered" evidence="7">
    <location>
        <begin position="123"/>
        <end position="173"/>
    </location>
</feature>
<evidence type="ECO:0000256" key="5">
    <source>
        <dbReference type="ARBA" id="ARBA00022989"/>
    </source>
</evidence>
<dbReference type="GO" id="GO:0016413">
    <property type="term" value="F:O-acetyltransferase activity"/>
    <property type="evidence" value="ECO:0007669"/>
    <property type="project" value="InterPro"/>
</dbReference>
<dbReference type="InterPro" id="IPR026057">
    <property type="entry name" value="TBL_C"/>
</dbReference>
<dbReference type="GeneID" id="18605414"/>
<feature type="region of interest" description="Disordered" evidence="7">
    <location>
        <begin position="482"/>
        <end position="509"/>
    </location>
</feature>
<dbReference type="RefSeq" id="XP_007038469.2">
    <property type="nucleotide sequence ID" value="XM_007038407.2"/>
</dbReference>
<evidence type="ECO:0000259" key="10">
    <source>
        <dbReference type="Pfam" id="PF14416"/>
    </source>
</evidence>
<evidence type="ECO:0000313" key="13">
    <source>
        <dbReference type="RefSeq" id="XP_007038469.2"/>
    </source>
</evidence>
<dbReference type="Pfam" id="PF14416">
    <property type="entry name" value="PMR5N"/>
    <property type="match status" value="1"/>
</dbReference>